<dbReference type="PANTHER" id="PTHR43483">
    <property type="entry name" value="MEMBRANE TRANSPORTER PROTEIN HI_0806-RELATED"/>
    <property type="match status" value="1"/>
</dbReference>
<protein>
    <recommendedName>
        <fullName evidence="6">Probable membrane transporter protein</fullName>
    </recommendedName>
</protein>
<comment type="subcellular location">
    <subcellularLocation>
        <location evidence="6">Cell membrane</location>
        <topology evidence="6">Multi-pass membrane protein</topology>
    </subcellularLocation>
    <subcellularLocation>
        <location evidence="1">Membrane</location>
        <topology evidence="1">Multi-pass membrane protein</topology>
    </subcellularLocation>
</comment>
<feature type="transmembrane region" description="Helical" evidence="6">
    <location>
        <begin position="246"/>
        <end position="264"/>
    </location>
</feature>
<dbReference type="PANTHER" id="PTHR43483:SF3">
    <property type="entry name" value="MEMBRANE TRANSPORTER PROTEIN HI_0806-RELATED"/>
    <property type="match status" value="1"/>
</dbReference>
<feature type="transmembrane region" description="Helical" evidence="6">
    <location>
        <begin position="49"/>
        <end position="71"/>
    </location>
</feature>
<dbReference type="EMBL" id="QDDL01000001">
    <property type="protein sequence ID" value="PVZ72396.1"/>
    <property type="molecule type" value="Genomic_DNA"/>
</dbReference>
<reference evidence="7 8" key="1">
    <citation type="submission" date="2018-04" db="EMBL/GenBank/DDBJ databases">
        <title>Thalassorhabdus spongiae gen. nov., sp. nov., isolated from a marine sponge in South-West Iceland.</title>
        <authorList>
            <person name="Knobloch S."/>
            <person name="Daussin A."/>
            <person name="Johannsson R."/>
            <person name="Marteinsson V.T."/>
        </authorList>
    </citation>
    <scope>NUCLEOTIDE SEQUENCE [LARGE SCALE GENOMIC DNA]</scope>
    <source>
        <strain evidence="7 8">Hp12</strain>
    </source>
</reference>
<dbReference type="OrthoDB" id="457670at2"/>
<keyword evidence="6" id="KW-1003">Cell membrane</keyword>
<keyword evidence="3 6" id="KW-0812">Transmembrane</keyword>
<comment type="similarity">
    <text evidence="2 6">Belongs to the 4-toluene sulfonate uptake permease (TSUP) (TC 2.A.102) family.</text>
</comment>
<dbReference type="GO" id="GO:0005886">
    <property type="term" value="C:plasma membrane"/>
    <property type="evidence" value="ECO:0007669"/>
    <property type="project" value="UniProtKB-SubCell"/>
</dbReference>
<dbReference type="RefSeq" id="WP_116685982.1">
    <property type="nucleotide sequence ID" value="NZ_CAWNYD010000001.1"/>
</dbReference>
<name>A0A2V1H067_9GAMM</name>
<evidence type="ECO:0000256" key="3">
    <source>
        <dbReference type="ARBA" id="ARBA00022692"/>
    </source>
</evidence>
<sequence length="265" mass="27265">MSGFEIWISYFVLGAFAGVIAGLFGVGGGLVIVPALLFLFSFQGMSPEIMTHMAIGTSLATIVFTSLSSIRAHHKKGAIDWSIFTRLAPGILLGSFLGAMLADLLDGDSLKTFFGIFALTIAVQMGVGFKPKPARQLPKSAGMLGAGGVVGTISALVGIGGGSMTVPFLSWCNVPIRNAVAISAAGGFPLALAGALGFVTAGWNDSLLPEMTAGYVYLPALLGVACMSALTAPVGAQLAHSLPQPVLKRIFACFLLLVGSKLLFL</sequence>
<keyword evidence="8" id="KW-1185">Reference proteome</keyword>
<organism evidence="7 8">
    <name type="scientific">Pelagibaculum spongiae</name>
    <dbReference type="NCBI Taxonomy" id="2080658"/>
    <lineage>
        <taxon>Bacteria</taxon>
        <taxon>Pseudomonadati</taxon>
        <taxon>Pseudomonadota</taxon>
        <taxon>Gammaproteobacteria</taxon>
        <taxon>Oceanospirillales</taxon>
        <taxon>Pelagibaculum</taxon>
    </lineage>
</organism>
<evidence type="ECO:0000256" key="1">
    <source>
        <dbReference type="ARBA" id="ARBA00004141"/>
    </source>
</evidence>
<dbReference type="Pfam" id="PF01925">
    <property type="entry name" value="TauE"/>
    <property type="match status" value="1"/>
</dbReference>
<feature type="transmembrane region" description="Helical" evidence="6">
    <location>
        <begin position="179"/>
        <end position="203"/>
    </location>
</feature>
<gene>
    <name evidence="7" type="ORF">DC094_05160</name>
</gene>
<keyword evidence="4 6" id="KW-1133">Transmembrane helix</keyword>
<feature type="transmembrane region" description="Helical" evidence="6">
    <location>
        <begin position="7"/>
        <end position="37"/>
    </location>
</feature>
<dbReference type="Proteomes" id="UP000244906">
    <property type="component" value="Unassembled WGS sequence"/>
</dbReference>
<feature type="transmembrane region" description="Helical" evidence="6">
    <location>
        <begin position="83"/>
        <end position="101"/>
    </location>
</feature>
<evidence type="ECO:0000256" key="5">
    <source>
        <dbReference type="ARBA" id="ARBA00023136"/>
    </source>
</evidence>
<dbReference type="AlphaFoldDB" id="A0A2V1H067"/>
<accession>A0A2V1H067</accession>
<dbReference type="InterPro" id="IPR002781">
    <property type="entry name" value="TM_pro_TauE-like"/>
</dbReference>
<feature type="transmembrane region" description="Helical" evidence="6">
    <location>
        <begin position="215"/>
        <end position="234"/>
    </location>
</feature>
<feature type="transmembrane region" description="Helical" evidence="6">
    <location>
        <begin position="141"/>
        <end position="159"/>
    </location>
</feature>
<keyword evidence="5 6" id="KW-0472">Membrane</keyword>
<comment type="caution">
    <text evidence="7">The sequence shown here is derived from an EMBL/GenBank/DDBJ whole genome shotgun (WGS) entry which is preliminary data.</text>
</comment>
<proteinExistence type="inferred from homology"/>
<evidence type="ECO:0000256" key="6">
    <source>
        <dbReference type="RuleBase" id="RU363041"/>
    </source>
</evidence>
<evidence type="ECO:0000256" key="2">
    <source>
        <dbReference type="ARBA" id="ARBA00009142"/>
    </source>
</evidence>
<feature type="transmembrane region" description="Helical" evidence="6">
    <location>
        <begin position="113"/>
        <end position="129"/>
    </location>
</feature>
<evidence type="ECO:0000313" key="8">
    <source>
        <dbReference type="Proteomes" id="UP000244906"/>
    </source>
</evidence>
<evidence type="ECO:0000313" key="7">
    <source>
        <dbReference type="EMBL" id="PVZ72396.1"/>
    </source>
</evidence>
<evidence type="ECO:0000256" key="4">
    <source>
        <dbReference type="ARBA" id="ARBA00022989"/>
    </source>
</evidence>